<dbReference type="AlphaFoldDB" id="A0A1E7FM63"/>
<evidence type="ECO:0000313" key="3">
    <source>
        <dbReference type="EMBL" id="OEU19259.1"/>
    </source>
</evidence>
<dbReference type="InParanoid" id="A0A1E7FM63"/>
<dbReference type="OrthoDB" id="40982at2759"/>
<proteinExistence type="predicted"/>
<evidence type="ECO:0000313" key="4">
    <source>
        <dbReference type="Proteomes" id="UP000095751"/>
    </source>
</evidence>
<feature type="transmembrane region" description="Helical" evidence="2">
    <location>
        <begin position="38"/>
        <end position="58"/>
    </location>
</feature>
<reference evidence="3 4" key="1">
    <citation type="submission" date="2016-09" db="EMBL/GenBank/DDBJ databases">
        <title>Extensive genetic diversity and differential bi-allelic expression allows diatom success in the polar Southern Ocean.</title>
        <authorList>
            <consortium name="DOE Joint Genome Institute"/>
            <person name="Mock T."/>
            <person name="Otillar R.P."/>
            <person name="Strauss J."/>
            <person name="Dupont C."/>
            <person name="Frickenhaus S."/>
            <person name="Maumus F."/>
            <person name="Mcmullan M."/>
            <person name="Sanges R."/>
            <person name="Schmutz J."/>
            <person name="Toseland A."/>
            <person name="Valas R."/>
            <person name="Veluchamy A."/>
            <person name="Ward B.J."/>
            <person name="Allen A."/>
            <person name="Barry K."/>
            <person name="Falciatore A."/>
            <person name="Ferrante M."/>
            <person name="Fortunato A.E."/>
            <person name="Gloeckner G."/>
            <person name="Gruber A."/>
            <person name="Hipkin R."/>
            <person name="Janech M."/>
            <person name="Kroth P."/>
            <person name="Leese F."/>
            <person name="Lindquist E."/>
            <person name="Lyon B.R."/>
            <person name="Martin J."/>
            <person name="Mayer C."/>
            <person name="Parker M."/>
            <person name="Quesneville H."/>
            <person name="Raymond J."/>
            <person name="Uhlig C."/>
            <person name="Valentin K.U."/>
            <person name="Worden A.Z."/>
            <person name="Armbrust E.V."/>
            <person name="Bowler C."/>
            <person name="Green B."/>
            <person name="Moulton V."/>
            <person name="Van Oosterhout C."/>
            <person name="Grigoriev I."/>
        </authorList>
    </citation>
    <scope>NUCLEOTIDE SEQUENCE [LARGE SCALE GENOMIC DNA]</scope>
    <source>
        <strain evidence="3 4">CCMP1102</strain>
    </source>
</reference>
<keyword evidence="2" id="KW-0472">Membrane</keyword>
<organism evidence="3 4">
    <name type="scientific">Fragilariopsis cylindrus CCMP1102</name>
    <dbReference type="NCBI Taxonomy" id="635003"/>
    <lineage>
        <taxon>Eukaryota</taxon>
        <taxon>Sar</taxon>
        <taxon>Stramenopiles</taxon>
        <taxon>Ochrophyta</taxon>
        <taxon>Bacillariophyta</taxon>
        <taxon>Bacillariophyceae</taxon>
        <taxon>Bacillariophycidae</taxon>
        <taxon>Bacillariales</taxon>
        <taxon>Bacillariaceae</taxon>
        <taxon>Fragilariopsis</taxon>
    </lineage>
</organism>
<dbReference type="Proteomes" id="UP000095751">
    <property type="component" value="Unassembled WGS sequence"/>
</dbReference>
<dbReference type="EMBL" id="KV784355">
    <property type="protein sequence ID" value="OEU19259.1"/>
    <property type="molecule type" value="Genomic_DNA"/>
</dbReference>
<keyword evidence="2" id="KW-0812">Transmembrane</keyword>
<evidence type="ECO:0000256" key="2">
    <source>
        <dbReference type="SAM" id="Phobius"/>
    </source>
</evidence>
<feature type="transmembrane region" description="Helical" evidence="2">
    <location>
        <begin position="173"/>
        <end position="190"/>
    </location>
</feature>
<gene>
    <name evidence="3" type="ORF">FRACYDRAFT_235309</name>
</gene>
<feature type="compositionally biased region" description="Basic and acidic residues" evidence="1">
    <location>
        <begin position="276"/>
        <end position="300"/>
    </location>
</feature>
<keyword evidence="2" id="KW-1133">Transmembrane helix</keyword>
<name>A0A1E7FM63_9STRA</name>
<sequence length="312" mass="37114">MDPFENSKYTRPQRFKRAIRRYIPQKKYGWGHSPCDNMLLSIAWVVSGLVAVLGPLIFRTIHTNKYKQIYMSYYWEEEYQAYEEQRQQNYEQYGNNYNYGGAYMYDGSNEREWVDVNNCKWWQFSCFSFFANREGEAMPDQEWYPTWFSGFIQTDEDRQEMEANLEQPGPLKFVYVWQILMFIVIGWYGMLVIRQNRNPSGLIVALLVWANFAFISMWLMADGSIVTDGQQVKRTGFYGQMSVLIFMSNFWYFLHGLAFVLVFWIRASCLAEQRQQEKEDREVKEQEQRELAAAQEKENSDSSGYKAPVTEQ</sequence>
<dbReference type="KEGG" id="fcy:FRACYDRAFT_235309"/>
<evidence type="ECO:0000256" key="1">
    <source>
        <dbReference type="SAM" id="MobiDB-lite"/>
    </source>
</evidence>
<protein>
    <submittedName>
        <fullName evidence="3">Uncharacterized protein</fullName>
    </submittedName>
</protein>
<feature type="region of interest" description="Disordered" evidence="1">
    <location>
        <begin position="276"/>
        <end position="312"/>
    </location>
</feature>
<feature type="transmembrane region" description="Helical" evidence="2">
    <location>
        <begin position="242"/>
        <end position="265"/>
    </location>
</feature>
<keyword evidence="4" id="KW-1185">Reference proteome</keyword>
<feature type="transmembrane region" description="Helical" evidence="2">
    <location>
        <begin position="202"/>
        <end position="221"/>
    </location>
</feature>
<accession>A0A1E7FM63</accession>